<dbReference type="GO" id="GO:0022841">
    <property type="term" value="F:potassium ion leak channel activity"/>
    <property type="evidence" value="ECO:0007669"/>
    <property type="project" value="TreeGrafter"/>
</dbReference>
<dbReference type="PRINTS" id="PR01095">
    <property type="entry name" value="TASKCHANNEL"/>
</dbReference>
<evidence type="ECO:0000256" key="12">
    <source>
        <dbReference type="RuleBase" id="RU003857"/>
    </source>
</evidence>
<organism evidence="16 17">
    <name type="scientific">Meloidogyne javanica</name>
    <name type="common">Root-knot nematode worm</name>
    <dbReference type="NCBI Taxonomy" id="6303"/>
    <lineage>
        <taxon>Eukaryota</taxon>
        <taxon>Metazoa</taxon>
        <taxon>Ecdysozoa</taxon>
        <taxon>Nematoda</taxon>
        <taxon>Chromadorea</taxon>
        <taxon>Rhabditida</taxon>
        <taxon>Tylenchina</taxon>
        <taxon>Tylenchomorpha</taxon>
        <taxon>Tylenchoidea</taxon>
        <taxon>Meloidogynidae</taxon>
        <taxon>Meloidogyninae</taxon>
        <taxon>Meloidogyne</taxon>
        <taxon>Meloidogyne incognita group</taxon>
    </lineage>
</organism>
<evidence type="ECO:0000256" key="14">
    <source>
        <dbReference type="SAM" id="Phobius"/>
    </source>
</evidence>
<feature type="compositionally biased region" description="Low complexity" evidence="13">
    <location>
        <begin position="218"/>
        <end position="229"/>
    </location>
</feature>
<evidence type="ECO:0000259" key="15">
    <source>
        <dbReference type="Pfam" id="PF07885"/>
    </source>
</evidence>
<evidence type="ECO:0000256" key="11">
    <source>
        <dbReference type="ARBA" id="ARBA00023303"/>
    </source>
</evidence>
<dbReference type="GO" id="GO:0005886">
    <property type="term" value="C:plasma membrane"/>
    <property type="evidence" value="ECO:0007669"/>
    <property type="project" value="TreeGrafter"/>
</dbReference>
<feature type="region of interest" description="Disordered" evidence="13">
    <location>
        <begin position="215"/>
        <end position="265"/>
    </location>
</feature>
<evidence type="ECO:0000256" key="4">
    <source>
        <dbReference type="ARBA" id="ARBA00022538"/>
    </source>
</evidence>
<proteinExistence type="inferred from homology"/>
<evidence type="ECO:0000256" key="10">
    <source>
        <dbReference type="ARBA" id="ARBA00023136"/>
    </source>
</evidence>
<evidence type="ECO:0000313" key="16">
    <source>
        <dbReference type="Proteomes" id="UP000887561"/>
    </source>
</evidence>
<dbReference type="WBParaSite" id="scaffold34991_cov182.g22103">
    <property type="protein sequence ID" value="scaffold34991_cov182.g22103"/>
    <property type="gene ID" value="scaffold34991_cov182.g22103"/>
</dbReference>
<keyword evidence="16" id="KW-1185">Reference proteome</keyword>
<feature type="domain" description="Potassium channel" evidence="15">
    <location>
        <begin position="66"/>
        <end position="120"/>
    </location>
</feature>
<dbReference type="InterPro" id="IPR003092">
    <property type="entry name" value="2pore_dom_K_chnl_TASK"/>
</dbReference>
<feature type="compositionally biased region" description="Polar residues" evidence="13">
    <location>
        <begin position="323"/>
        <end position="333"/>
    </location>
</feature>
<keyword evidence="9 12" id="KW-0406">Ion transport</keyword>
<dbReference type="PANTHER" id="PTHR11003:SF291">
    <property type="entry name" value="IP11374P"/>
    <property type="match status" value="1"/>
</dbReference>
<reference evidence="17" key="1">
    <citation type="submission" date="2022-11" db="UniProtKB">
        <authorList>
            <consortium name="WormBaseParasite"/>
        </authorList>
    </citation>
    <scope>IDENTIFICATION</scope>
</reference>
<evidence type="ECO:0000256" key="2">
    <source>
        <dbReference type="ARBA" id="ARBA00006666"/>
    </source>
</evidence>
<feature type="compositionally biased region" description="Low complexity" evidence="13">
    <location>
        <begin position="312"/>
        <end position="322"/>
    </location>
</feature>
<keyword evidence="4" id="KW-0633">Potassium transport</keyword>
<feature type="transmembrane region" description="Helical" evidence="14">
    <location>
        <begin position="108"/>
        <end position="133"/>
    </location>
</feature>
<dbReference type="GO" id="GO:0015271">
    <property type="term" value="F:outward rectifier potassium channel activity"/>
    <property type="evidence" value="ECO:0007669"/>
    <property type="project" value="TreeGrafter"/>
</dbReference>
<name>A0A915ME37_MELJA</name>
<keyword evidence="8 14" id="KW-1133">Transmembrane helix</keyword>
<dbReference type="PRINTS" id="PR01333">
    <property type="entry name" value="2POREKCHANEL"/>
</dbReference>
<dbReference type="InterPro" id="IPR003280">
    <property type="entry name" value="2pore_dom_K_chnl"/>
</dbReference>
<dbReference type="Gene3D" id="1.10.287.70">
    <property type="match status" value="2"/>
</dbReference>
<accession>A0A915ME37</accession>
<evidence type="ECO:0000256" key="6">
    <source>
        <dbReference type="ARBA" id="ARBA00022826"/>
    </source>
</evidence>
<evidence type="ECO:0000256" key="7">
    <source>
        <dbReference type="ARBA" id="ARBA00022958"/>
    </source>
</evidence>
<evidence type="ECO:0000256" key="5">
    <source>
        <dbReference type="ARBA" id="ARBA00022692"/>
    </source>
</evidence>
<dbReference type="Proteomes" id="UP000887561">
    <property type="component" value="Unplaced"/>
</dbReference>
<protein>
    <submittedName>
        <fullName evidence="17">Potassium channel domain-containing protein</fullName>
    </submittedName>
</protein>
<sequence>MKRQNVRTLSLIVCTLTYLMVGSAVFDALESEAELKQRQQVETIKKRLVTKYNISTVDYRLLESIIVRAIPHKAGHQWKFGGAFYFATTVITTIGYGHSCPVTMGGKIFCMFYALAGIPLGLVYYCFITLVTIGFGDFVALQKDDALEKRPEYVLFVLFFIVFGLAVISAAMNLLVLRFLTLNTEDEKRDKREAKLAEKGLVTIDSLGRRHYMKSRESSSSSSSSPSRSQQQAVPKSGAPSDDEGETSEGFRTRTATGGSGASVRKRQKLTLAQSLFTPLLPLSGLKGLESDSASIVSCSCYQLAKTDTVLPPSQQQPQNQQGTSTPLHSTKG</sequence>
<keyword evidence="3 12" id="KW-0813">Transport</keyword>
<dbReference type="Pfam" id="PF07885">
    <property type="entry name" value="Ion_trans_2"/>
    <property type="match status" value="2"/>
</dbReference>
<evidence type="ECO:0000256" key="8">
    <source>
        <dbReference type="ARBA" id="ARBA00022989"/>
    </source>
</evidence>
<dbReference type="SUPFAM" id="SSF81324">
    <property type="entry name" value="Voltage-gated potassium channels"/>
    <property type="match status" value="2"/>
</dbReference>
<keyword evidence="10 14" id="KW-0472">Membrane</keyword>
<comment type="similarity">
    <text evidence="2 12">Belongs to the two pore domain potassium channel (TC 1.A.1.8) family.</text>
</comment>
<comment type="subcellular location">
    <subcellularLocation>
        <location evidence="1">Membrane</location>
        <topology evidence="1">Multi-pass membrane protein</topology>
    </subcellularLocation>
</comment>
<evidence type="ECO:0000256" key="9">
    <source>
        <dbReference type="ARBA" id="ARBA00023065"/>
    </source>
</evidence>
<keyword evidence="5 12" id="KW-0812">Transmembrane</keyword>
<keyword evidence="11 12" id="KW-0407">Ion channel</keyword>
<dbReference type="PANTHER" id="PTHR11003">
    <property type="entry name" value="POTASSIUM CHANNEL, SUBFAMILY K"/>
    <property type="match status" value="1"/>
</dbReference>
<dbReference type="InterPro" id="IPR013099">
    <property type="entry name" value="K_chnl_dom"/>
</dbReference>
<evidence type="ECO:0000256" key="3">
    <source>
        <dbReference type="ARBA" id="ARBA00022448"/>
    </source>
</evidence>
<dbReference type="AlphaFoldDB" id="A0A915ME37"/>
<feature type="region of interest" description="Disordered" evidence="13">
    <location>
        <begin position="310"/>
        <end position="333"/>
    </location>
</feature>
<evidence type="ECO:0000313" key="17">
    <source>
        <dbReference type="WBParaSite" id="scaffold34991_cov182.g22103"/>
    </source>
</evidence>
<keyword evidence="7" id="KW-0630">Potassium</keyword>
<dbReference type="GO" id="GO:0030322">
    <property type="term" value="P:stabilization of membrane potential"/>
    <property type="evidence" value="ECO:0007669"/>
    <property type="project" value="TreeGrafter"/>
</dbReference>
<evidence type="ECO:0000256" key="13">
    <source>
        <dbReference type="SAM" id="MobiDB-lite"/>
    </source>
</evidence>
<keyword evidence="6" id="KW-0631">Potassium channel</keyword>
<feature type="transmembrane region" description="Helical" evidence="14">
    <location>
        <begin position="153"/>
        <end position="180"/>
    </location>
</feature>
<evidence type="ECO:0000256" key="1">
    <source>
        <dbReference type="ARBA" id="ARBA00004141"/>
    </source>
</evidence>
<feature type="domain" description="Potassium channel" evidence="15">
    <location>
        <begin position="121"/>
        <end position="176"/>
    </location>
</feature>
<feature type="transmembrane region" description="Helical" evidence="14">
    <location>
        <begin position="78"/>
        <end position="96"/>
    </location>
</feature>